<dbReference type="InterPro" id="IPR000182">
    <property type="entry name" value="GNAT_dom"/>
</dbReference>
<dbReference type="CDD" id="cd04301">
    <property type="entry name" value="NAT_SF"/>
    <property type="match status" value="1"/>
</dbReference>
<organism evidence="2 3">
    <name type="scientific">Hydrogeniiclostridium mannosilyticum</name>
    <dbReference type="NCBI Taxonomy" id="2764322"/>
    <lineage>
        <taxon>Bacteria</taxon>
        <taxon>Bacillati</taxon>
        <taxon>Bacillota</taxon>
        <taxon>Clostridia</taxon>
        <taxon>Eubacteriales</taxon>
        <taxon>Acutalibacteraceae</taxon>
        <taxon>Hydrogeniiclostridium</taxon>
    </lineage>
</organism>
<evidence type="ECO:0000313" key="3">
    <source>
        <dbReference type="Proteomes" id="UP000249377"/>
    </source>
</evidence>
<protein>
    <recommendedName>
        <fullName evidence="1">N-acetyltransferase domain-containing protein</fullName>
    </recommendedName>
</protein>
<keyword evidence="3" id="KW-1185">Reference proteome</keyword>
<dbReference type="Gene3D" id="3.40.630.30">
    <property type="match status" value="1"/>
</dbReference>
<proteinExistence type="predicted"/>
<dbReference type="SUPFAM" id="SSF55729">
    <property type="entry name" value="Acyl-CoA N-acyltransferases (Nat)"/>
    <property type="match status" value="1"/>
</dbReference>
<dbReference type="InterPro" id="IPR016181">
    <property type="entry name" value="Acyl_CoA_acyltransferase"/>
</dbReference>
<dbReference type="AlphaFoldDB" id="A0A328ULG2"/>
<comment type="caution">
    <text evidence="2">The sequence shown here is derived from an EMBL/GenBank/DDBJ whole genome shotgun (WGS) entry which is preliminary data.</text>
</comment>
<feature type="domain" description="N-acetyltransferase" evidence="1">
    <location>
        <begin position="5"/>
        <end position="49"/>
    </location>
</feature>
<sequence>MIEPHGNGVWEICKLAAAGQYTGTGAGSAVFEACLSHAIENRAKKIVLVTGSIL</sequence>
<dbReference type="Proteomes" id="UP000249377">
    <property type="component" value="Unassembled WGS sequence"/>
</dbReference>
<evidence type="ECO:0000259" key="1">
    <source>
        <dbReference type="Pfam" id="PF00583"/>
    </source>
</evidence>
<gene>
    <name evidence="2" type="ORF">DPQ25_04655</name>
</gene>
<dbReference type="Pfam" id="PF00583">
    <property type="entry name" value="Acetyltransf_1"/>
    <property type="match status" value="1"/>
</dbReference>
<dbReference type="GO" id="GO:0016747">
    <property type="term" value="F:acyltransferase activity, transferring groups other than amino-acyl groups"/>
    <property type="evidence" value="ECO:0007669"/>
    <property type="project" value="InterPro"/>
</dbReference>
<name>A0A328ULG2_9FIRM</name>
<dbReference type="EMBL" id="QLYR01000001">
    <property type="protein sequence ID" value="RAQ30774.1"/>
    <property type="molecule type" value="Genomic_DNA"/>
</dbReference>
<accession>A0A328ULG2</accession>
<reference evidence="2 3" key="1">
    <citation type="submission" date="2018-06" db="EMBL/GenBank/DDBJ databases">
        <title>Noncontiguous genome sequence of Ruminococcaceae bacterium ASD2818.</title>
        <authorList>
            <person name="Chaplin A.V."/>
            <person name="Sokolova S.R."/>
            <person name="Kochetkova T.O."/>
            <person name="Goltsov A.Y."/>
            <person name="Trofimov D.Y."/>
            <person name="Efimov B.A."/>
        </authorList>
    </citation>
    <scope>NUCLEOTIDE SEQUENCE [LARGE SCALE GENOMIC DNA]</scope>
    <source>
        <strain evidence="2 3">ASD2818</strain>
    </source>
</reference>
<evidence type="ECO:0000313" key="2">
    <source>
        <dbReference type="EMBL" id="RAQ30774.1"/>
    </source>
</evidence>